<feature type="domain" description="HTH tetR-type" evidence="7">
    <location>
        <begin position="10"/>
        <end position="70"/>
    </location>
</feature>
<proteinExistence type="predicted"/>
<dbReference type="InterPro" id="IPR001647">
    <property type="entry name" value="HTH_TetR"/>
</dbReference>
<reference evidence="8 9" key="1">
    <citation type="submission" date="2016-12" db="EMBL/GenBank/DDBJ databases">
        <title>The draft genome sequence of Actinophytocola xinjiangensis.</title>
        <authorList>
            <person name="Wang W."/>
            <person name="Yuan L."/>
        </authorList>
    </citation>
    <scope>NUCLEOTIDE SEQUENCE [LARGE SCALE GENOMIC DNA]</scope>
    <source>
        <strain evidence="8 9">CGMCC 4.4663</strain>
    </source>
</reference>
<dbReference type="InterPro" id="IPR036271">
    <property type="entry name" value="Tet_transcr_reg_TetR-rel_C_sf"/>
</dbReference>
<evidence type="ECO:0000259" key="7">
    <source>
        <dbReference type="PROSITE" id="PS50977"/>
    </source>
</evidence>
<dbReference type="PANTHER" id="PTHR47506">
    <property type="entry name" value="TRANSCRIPTIONAL REGULATORY PROTEIN"/>
    <property type="match status" value="1"/>
</dbReference>
<dbReference type="PROSITE" id="PS01081">
    <property type="entry name" value="HTH_TETR_1"/>
    <property type="match status" value="1"/>
</dbReference>
<dbReference type="SUPFAM" id="SSF48498">
    <property type="entry name" value="Tetracyclin repressor-like, C-terminal domain"/>
    <property type="match status" value="1"/>
</dbReference>
<feature type="DNA-binding region" description="H-T-H motif" evidence="6">
    <location>
        <begin position="33"/>
        <end position="52"/>
    </location>
</feature>
<dbReference type="EMBL" id="MSIF01000007">
    <property type="protein sequence ID" value="OLF10080.1"/>
    <property type="molecule type" value="Genomic_DNA"/>
</dbReference>
<protein>
    <submittedName>
        <fullName evidence="8">TetR family transcriptional regulator</fullName>
    </submittedName>
</protein>
<dbReference type="Proteomes" id="UP000185696">
    <property type="component" value="Unassembled WGS sequence"/>
</dbReference>
<dbReference type="OrthoDB" id="5816932at2"/>
<evidence type="ECO:0000313" key="8">
    <source>
        <dbReference type="EMBL" id="OLF10080.1"/>
    </source>
</evidence>
<dbReference type="InterPro" id="IPR023772">
    <property type="entry name" value="DNA-bd_HTH_TetR-type_CS"/>
</dbReference>
<dbReference type="Gene3D" id="1.10.357.10">
    <property type="entry name" value="Tetracycline Repressor, domain 2"/>
    <property type="match status" value="1"/>
</dbReference>
<dbReference type="AlphaFoldDB" id="A0A7Z0WLA6"/>
<organism evidence="8 9">
    <name type="scientific">Actinophytocola xinjiangensis</name>
    <dbReference type="NCBI Taxonomy" id="485602"/>
    <lineage>
        <taxon>Bacteria</taxon>
        <taxon>Bacillati</taxon>
        <taxon>Actinomycetota</taxon>
        <taxon>Actinomycetes</taxon>
        <taxon>Pseudonocardiales</taxon>
        <taxon>Pseudonocardiaceae</taxon>
    </lineage>
</organism>
<evidence type="ECO:0000313" key="9">
    <source>
        <dbReference type="Proteomes" id="UP000185696"/>
    </source>
</evidence>
<evidence type="ECO:0000256" key="6">
    <source>
        <dbReference type="PROSITE-ProRule" id="PRU00335"/>
    </source>
</evidence>
<evidence type="ECO:0000256" key="2">
    <source>
        <dbReference type="ARBA" id="ARBA00022491"/>
    </source>
</evidence>
<keyword evidence="4 6" id="KW-0238">DNA-binding</keyword>
<evidence type="ECO:0000256" key="3">
    <source>
        <dbReference type="ARBA" id="ARBA00023015"/>
    </source>
</evidence>
<evidence type="ECO:0000256" key="4">
    <source>
        <dbReference type="ARBA" id="ARBA00023125"/>
    </source>
</evidence>
<evidence type="ECO:0000256" key="1">
    <source>
        <dbReference type="ARBA" id="ARBA00011738"/>
    </source>
</evidence>
<keyword evidence="3" id="KW-0805">Transcription regulation</keyword>
<evidence type="ECO:0000256" key="5">
    <source>
        <dbReference type="ARBA" id="ARBA00023163"/>
    </source>
</evidence>
<keyword evidence="5" id="KW-0804">Transcription</keyword>
<name>A0A7Z0WLA6_9PSEU</name>
<dbReference type="GO" id="GO:0003677">
    <property type="term" value="F:DNA binding"/>
    <property type="evidence" value="ECO:0007669"/>
    <property type="project" value="UniProtKB-UniRule"/>
</dbReference>
<dbReference type="InterPro" id="IPR009057">
    <property type="entry name" value="Homeodomain-like_sf"/>
</dbReference>
<accession>A0A7Z0WLA6</accession>
<dbReference type="PRINTS" id="PR00455">
    <property type="entry name" value="HTHTETR"/>
</dbReference>
<sequence length="191" mass="21593">MPRVSQDHLDARRQQILSGARVCFARYGYEGATVRRLEEATGLSRGAIFHHFRDKESLFLALAEDDAHRMADVVAREGLVQVMRDLLATKDGADWLGSRLELSRRLRTDPEFRARWAERSERLTEATRQRLLRQREAGNLRDDIDVGVLTSYLELVLEGLVSHLAMGLPADDLEPVLDLVESSVRRATATA</sequence>
<dbReference type="RefSeq" id="WP_075133800.1">
    <property type="nucleotide sequence ID" value="NZ_MSIF01000007.1"/>
</dbReference>
<comment type="subunit">
    <text evidence="1">Homodimer.</text>
</comment>
<dbReference type="Pfam" id="PF00440">
    <property type="entry name" value="TetR_N"/>
    <property type="match status" value="1"/>
</dbReference>
<dbReference type="SUPFAM" id="SSF46689">
    <property type="entry name" value="Homeodomain-like"/>
    <property type="match status" value="1"/>
</dbReference>
<dbReference type="PANTHER" id="PTHR47506:SF6">
    <property type="entry name" value="HTH-TYPE TRANSCRIPTIONAL REPRESSOR NEMR"/>
    <property type="match status" value="1"/>
</dbReference>
<comment type="caution">
    <text evidence="8">The sequence shown here is derived from an EMBL/GenBank/DDBJ whole genome shotgun (WGS) entry which is preliminary data.</text>
</comment>
<keyword evidence="2" id="KW-0678">Repressor</keyword>
<dbReference type="PROSITE" id="PS50977">
    <property type="entry name" value="HTH_TETR_2"/>
    <property type="match status" value="1"/>
</dbReference>
<gene>
    <name evidence="8" type="ORF">BLA60_16610</name>
</gene>
<keyword evidence="9" id="KW-1185">Reference proteome</keyword>
<dbReference type="FunFam" id="1.10.357.10:FF:000013">
    <property type="entry name" value="TetR family transcriptional regulator"/>
    <property type="match status" value="1"/>
</dbReference>